<feature type="domain" description="Glycosyl transferase family 1" evidence="1">
    <location>
        <begin position="194"/>
        <end position="344"/>
    </location>
</feature>
<reference evidence="2 3" key="1">
    <citation type="submission" date="2016-10" db="EMBL/GenBank/DDBJ databases">
        <authorList>
            <person name="de Groot N.N."/>
        </authorList>
    </citation>
    <scope>NUCLEOTIDE SEQUENCE [LARGE SCALE GENOMIC DNA]</scope>
    <source>
        <strain evidence="2 3">IBRC-M10418</strain>
    </source>
</reference>
<dbReference type="Pfam" id="PF00534">
    <property type="entry name" value="Glycos_transf_1"/>
    <property type="match status" value="1"/>
</dbReference>
<organism evidence="2 3">
    <name type="scientific">Halopenitus malekzadehii</name>
    <dbReference type="NCBI Taxonomy" id="1267564"/>
    <lineage>
        <taxon>Archaea</taxon>
        <taxon>Methanobacteriati</taxon>
        <taxon>Methanobacteriota</taxon>
        <taxon>Stenosarchaea group</taxon>
        <taxon>Halobacteria</taxon>
        <taxon>Halobacteriales</taxon>
        <taxon>Haloferacaceae</taxon>
        <taxon>Halopenitus</taxon>
    </lineage>
</organism>
<evidence type="ECO:0000313" key="3">
    <source>
        <dbReference type="Proteomes" id="UP000199215"/>
    </source>
</evidence>
<accession>A0A1H6IAK0</accession>
<evidence type="ECO:0000259" key="1">
    <source>
        <dbReference type="Pfam" id="PF00534"/>
    </source>
</evidence>
<dbReference type="GO" id="GO:0016757">
    <property type="term" value="F:glycosyltransferase activity"/>
    <property type="evidence" value="ECO:0007669"/>
    <property type="project" value="InterPro"/>
</dbReference>
<dbReference type="SUPFAM" id="SSF53756">
    <property type="entry name" value="UDP-Glycosyltransferase/glycogen phosphorylase"/>
    <property type="match status" value="1"/>
</dbReference>
<dbReference type="AlphaFoldDB" id="A0A1H6IAK0"/>
<name>A0A1H6IAK0_9EURY</name>
<dbReference type="STRING" id="1267564.SAMN05192561_102138"/>
<dbReference type="PANTHER" id="PTHR45947">
    <property type="entry name" value="SULFOQUINOVOSYL TRANSFERASE SQD2"/>
    <property type="match status" value="1"/>
</dbReference>
<dbReference type="Gene3D" id="3.40.50.2000">
    <property type="entry name" value="Glycogen Phosphorylase B"/>
    <property type="match status" value="2"/>
</dbReference>
<dbReference type="Proteomes" id="UP000199215">
    <property type="component" value="Unassembled WGS sequence"/>
</dbReference>
<dbReference type="EMBL" id="FNWU01000002">
    <property type="protein sequence ID" value="SEH46274.1"/>
    <property type="molecule type" value="Genomic_DNA"/>
</dbReference>
<keyword evidence="3" id="KW-1185">Reference proteome</keyword>
<proteinExistence type="predicted"/>
<gene>
    <name evidence="2" type="ORF">SAMN05192561_102138</name>
</gene>
<dbReference type="InterPro" id="IPR050194">
    <property type="entry name" value="Glycosyltransferase_grp1"/>
</dbReference>
<protein>
    <submittedName>
        <fullName evidence="2">Glycosyltransferase involved in cell wall bisynthesis</fullName>
    </submittedName>
</protein>
<dbReference type="PANTHER" id="PTHR45947:SF3">
    <property type="entry name" value="SULFOQUINOVOSYL TRANSFERASE SQD2"/>
    <property type="match status" value="1"/>
</dbReference>
<sequence>MSSEQDLCIVSHPLGNGGGTALKSLLRVIKPNADPSVVVLGEYTPENDGIELTSVGSEYGNQGIISTVCIFLLNQIRLARHLASRPEETVLFFGATTYLLPILVARAVGKTVAVEPRGHLARSLYFEFRDRLPDPIARALSAMVYILDRTGMVIANYVITLSPGMASDLGLDPTSPTVLPNGAWDVDHKKFSIVNPPAKRERTIAFIGRFEPEKGIDRMVTITDAISSETTVRFIGDGSGRELIERELHEPINTGQVIIDGWVDHDELPNLLNQCRLLVVPSRTEGLPTTILEAFACGVSAAATPVAGIPDIVHDEETGIHINSDTPERTAERIDQLLESEYIELGKSGRDLVESEYTFQQAVDRYEKIIETICT</sequence>
<evidence type="ECO:0000313" key="2">
    <source>
        <dbReference type="EMBL" id="SEH46274.1"/>
    </source>
</evidence>
<dbReference type="CDD" id="cd03801">
    <property type="entry name" value="GT4_PimA-like"/>
    <property type="match status" value="1"/>
</dbReference>
<dbReference type="InterPro" id="IPR001296">
    <property type="entry name" value="Glyco_trans_1"/>
</dbReference>
<keyword evidence="2" id="KW-0808">Transferase</keyword>